<feature type="transmembrane region" description="Helical" evidence="6">
    <location>
        <begin position="391"/>
        <end position="413"/>
    </location>
</feature>
<accession>A0ABS0LR75</accession>
<keyword evidence="5 6" id="KW-0472">Membrane</keyword>
<evidence type="ECO:0000256" key="2">
    <source>
        <dbReference type="ARBA" id="ARBA00022475"/>
    </source>
</evidence>
<sequence length="443" mass="48819">MDKIWIIAKEVFRKNVKSWAFFWMIAGPIVMGLVIAGVGYFIYQDQLTSSVGDVAILSQNEEVVSTIKGLEDDNEYLFDLNQEQADQQLIDGEIDGYLLVEDQDDSFSAKFYRNNSGKNINTTNMEEALSDLNLQLNAEKLNLDQAKVAKLTDSKINIETIRMQSDDGEITQVSDDDPVMGAKIAVAYVVCFVVFIFIMNYVTIVSQEVAAEKGSRIMEIILSSVSAVHHFFGKLLGIAMVILTQLLIYGAIGMLFSYLGGLFMADFMMKNQGQFQGAEMEAGNMIDPALISDYVAAVRPVLLYGVLFAVLGIAIYSVIAAFLGSLVSRTEDVNKMITPITLMGVAGFYIALYALKSPNSSVVQVGSFIPLFTSFIMPFRIANDTVGTGEIWISVAVVVAFLILCVAVSVIFYKSNVLVYSEKGLIGTFKQSLAIWKNENKKK</sequence>
<keyword evidence="4 6" id="KW-1133">Transmembrane helix</keyword>
<evidence type="ECO:0000256" key="4">
    <source>
        <dbReference type="ARBA" id="ARBA00022989"/>
    </source>
</evidence>
<feature type="transmembrane region" description="Helical" evidence="6">
    <location>
        <begin position="184"/>
        <end position="205"/>
    </location>
</feature>
<dbReference type="RefSeq" id="WP_197114871.1">
    <property type="nucleotide sequence ID" value="NZ_JACBXQ010000002.1"/>
</dbReference>
<evidence type="ECO:0000313" key="9">
    <source>
        <dbReference type="Proteomes" id="UP000721415"/>
    </source>
</evidence>
<feature type="transmembrane region" description="Helical" evidence="6">
    <location>
        <begin position="301"/>
        <end position="324"/>
    </location>
</feature>
<evidence type="ECO:0000256" key="1">
    <source>
        <dbReference type="ARBA" id="ARBA00004651"/>
    </source>
</evidence>
<name>A0ABS0LR75_9LACT</name>
<gene>
    <name evidence="8" type="ORF">HZY91_03540</name>
</gene>
<protein>
    <submittedName>
        <fullName evidence="8">ABC transporter permease</fullName>
    </submittedName>
</protein>
<evidence type="ECO:0000256" key="5">
    <source>
        <dbReference type="ARBA" id="ARBA00023136"/>
    </source>
</evidence>
<comment type="caution">
    <text evidence="8">The sequence shown here is derived from an EMBL/GenBank/DDBJ whole genome shotgun (WGS) entry which is preliminary data.</text>
</comment>
<dbReference type="Pfam" id="PF12698">
    <property type="entry name" value="ABC2_membrane_3"/>
    <property type="match status" value="1"/>
</dbReference>
<evidence type="ECO:0000259" key="7">
    <source>
        <dbReference type="Pfam" id="PF12698"/>
    </source>
</evidence>
<feature type="transmembrane region" description="Helical" evidence="6">
    <location>
        <begin position="21"/>
        <end position="43"/>
    </location>
</feature>
<dbReference type="PANTHER" id="PTHR30294:SF29">
    <property type="entry name" value="MULTIDRUG ABC TRANSPORTER PERMEASE YBHS-RELATED"/>
    <property type="match status" value="1"/>
</dbReference>
<evidence type="ECO:0000313" key="8">
    <source>
        <dbReference type="EMBL" id="MBG9985965.1"/>
    </source>
</evidence>
<dbReference type="PANTHER" id="PTHR30294">
    <property type="entry name" value="MEMBRANE COMPONENT OF ABC TRANSPORTER YHHJ-RELATED"/>
    <property type="match status" value="1"/>
</dbReference>
<dbReference type="InterPro" id="IPR051449">
    <property type="entry name" value="ABC-2_transporter_component"/>
</dbReference>
<organism evidence="8 9">
    <name type="scientific">Facklamia lactis</name>
    <dbReference type="NCBI Taxonomy" id="2749967"/>
    <lineage>
        <taxon>Bacteria</taxon>
        <taxon>Bacillati</taxon>
        <taxon>Bacillota</taxon>
        <taxon>Bacilli</taxon>
        <taxon>Lactobacillales</taxon>
        <taxon>Aerococcaceae</taxon>
        <taxon>Facklamia</taxon>
    </lineage>
</organism>
<proteinExistence type="predicted"/>
<feature type="domain" description="ABC-2 type transporter transmembrane" evidence="7">
    <location>
        <begin position="19"/>
        <end position="410"/>
    </location>
</feature>
<dbReference type="Proteomes" id="UP000721415">
    <property type="component" value="Unassembled WGS sequence"/>
</dbReference>
<evidence type="ECO:0000256" key="3">
    <source>
        <dbReference type="ARBA" id="ARBA00022692"/>
    </source>
</evidence>
<feature type="transmembrane region" description="Helical" evidence="6">
    <location>
        <begin position="362"/>
        <end position="379"/>
    </location>
</feature>
<dbReference type="EMBL" id="JACBXQ010000002">
    <property type="protein sequence ID" value="MBG9985965.1"/>
    <property type="molecule type" value="Genomic_DNA"/>
</dbReference>
<dbReference type="InterPro" id="IPR013525">
    <property type="entry name" value="ABC2_TM"/>
</dbReference>
<evidence type="ECO:0000256" key="6">
    <source>
        <dbReference type="SAM" id="Phobius"/>
    </source>
</evidence>
<keyword evidence="3 6" id="KW-0812">Transmembrane</keyword>
<feature type="transmembrane region" description="Helical" evidence="6">
    <location>
        <begin position="336"/>
        <end position="355"/>
    </location>
</feature>
<reference evidence="8 9" key="1">
    <citation type="submission" date="2020-07" db="EMBL/GenBank/DDBJ databases">
        <title>Facklamia lactis sp. nov., isolated from raw milk.</title>
        <authorList>
            <person name="Doll E.V."/>
            <person name="Huptas C."/>
            <person name="Staib L."/>
            <person name="Wenning M."/>
            <person name="Scherer S."/>
        </authorList>
    </citation>
    <scope>NUCLEOTIDE SEQUENCE [LARGE SCALE GENOMIC DNA]</scope>
    <source>
        <strain evidence="8 9">DSM 111018</strain>
    </source>
</reference>
<keyword evidence="9" id="KW-1185">Reference proteome</keyword>
<feature type="transmembrane region" description="Helical" evidence="6">
    <location>
        <begin position="246"/>
        <end position="265"/>
    </location>
</feature>
<keyword evidence="2" id="KW-1003">Cell membrane</keyword>
<comment type="subcellular location">
    <subcellularLocation>
        <location evidence="1">Cell membrane</location>
        <topology evidence="1">Multi-pass membrane protein</topology>
    </subcellularLocation>
</comment>